<protein>
    <recommendedName>
        <fullName evidence="4">DUF742 domain-containing protein</fullName>
    </recommendedName>
</protein>
<dbReference type="InterPro" id="IPR007995">
    <property type="entry name" value="DUF742"/>
</dbReference>
<evidence type="ECO:0008006" key="4">
    <source>
        <dbReference type="Google" id="ProtNLM"/>
    </source>
</evidence>
<dbReference type="EMBL" id="JACHJO010000005">
    <property type="protein sequence ID" value="MBB6119894.1"/>
    <property type="molecule type" value="Genomic_DNA"/>
</dbReference>
<keyword evidence="3" id="KW-1185">Reference proteome</keyword>
<gene>
    <name evidence="2" type="ORF">FHS13_001845</name>
</gene>
<dbReference type="Proteomes" id="UP000536604">
    <property type="component" value="Unassembled WGS sequence"/>
</dbReference>
<dbReference type="PANTHER" id="PTHR36221">
    <property type="entry name" value="DUF742 DOMAIN-CONTAINING PROTEIN"/>
    <property type="match status" value="1"/>
</dbReference>
<comment type="caution">
    <text evidence="2">The sequence shown here is derived from an EMBL/GenBank/DDBJ whole genome shotgun (WGS) entry which is preliminary data.</text>
</comment>
<dbReference type="RefSeq" id="WP_184290433.1">
    <property type="nucleotide sequence ID" value="NZ_JACHJO010000005.1"/>
</dbReference>
<name>A0A841IP55_9ACTN</name>
<sequence length="120" mass="12998">MSAHDEEWPPDADLMRPYSLTGGRTRPSRTDLALTAQVVSVPGSLPSGADPELELIVSLCVHPLSVAEVASRAGLPLGVTRVLLADLADRGCVVVHTSSWEYRRPDTATLRSVLERIREL</sequence>
<proteinExistence type="predicted"/>
<evidence type="ECO:0000313" key="2">
    <source>
        <dbReference type="EMBL" id="MBB6119894.1"/>
    </source>
</evidence>
<feature type="region of interest" description="Disordered" evidence="1">
    <location>
        <begin position="1"/>
        <end position="27"/>
    </location>
</feature>
<evidence type="ECO:0000313" key="3">
    <source>
        <dbReference type="Proteomes" id="UP000536604"/>
    </source>
</evidence>
<organism evidence="2 3">
    <name type="scientific">Nocardiopsis algeriensis</name>
    <dbReference type="NCBI Taxonomy" id="1478215"/>
    <lineage>
        <taxon>Bacteria</taxon>
        <taxon>Bacillati</taxon>
        <taxon>Actinomycetota</taxon>
        <taxon>Actinomycetes</taxon>
        <taxon>Streptosporangiales</taxon>
        <taxon>Nocardiopsidaceae</taxon>
        <taxon>Nocardiopsis</taxon>
    </lineage>
</organism>
<reference evidence="2 3" key="1">
    <citation type="submission" date="2020-08" db="EMBL/GenBank/DDBJ databases">
        <title>Genomic Encyclopedia of Type Strains, Phase III (KMG-III): the genomes of soil and plant-associated and newly described type strains.</title>
        <authorList>
            <person name="Whitman W."/>
        </authorList>
    </citation>
    <scope>NUCLEOTIDE SEQUENCE [LARGE SCALE GENOMIC DNA]</scope>
    <source>
        <strain evidence="2 3">CECT 8712</strain>
    </source>
</reference>
<dbReference type="Pfam" id="PF05331">
    <property type="entry name" value="DUF742"/>
    <property type="match status" value="1"/>
</dbReference>
<dbReference type="AlphaFoldDB" id="A0A841IP55"/>
<dbReference type="PANTHER" id="PTHR36221:SF1">
    <property type="entry name" value="DUF742 DOMAIN-CONTAINING PROTEIN"/>
    <property type="match status" value="1"/>
</dbReference>
<evidence type="ECO:0000256" key="1">
    <source>
        <dbReference type="SAM" id="MobiDB-lite"/>
    </source>
</evidence>
<accession>A0A841IP55</accession>